<evidence type="ECO:0000256" key="5">
    <source>
        <dbReference type="ARBA" id="ARBA00022825"/>
    </source>
</evidence>
<keyword evidence="6" id="KW-0732">Signal</keyword>
<dbReference type="Pfam" id="PF00326">
    <property type="entry name" value="Peptidase_S9"/>
    <property type="match status" value="1"/>
</dbReference>
<keyword evidence="5" id="KW-0720">Serine protease</keyword>
<dbReference type="PANTHER" id="PTHR42881:SF2">
    <property type="entry name" value="PROLYL ENDOPEPTIDASE"/>
    <property type="match status" value="1"/>
</dbReference>
<dbReference type="GO" id="GO:0006508">
    <property type="term" value="P:proteolysis"/>
    <property type="evidence" value="ECO:0007669"/>
    <property type="project" value="UniProtKB-KW"/>
</dbReference>
<evidence type="ECO:0000259" key="8">
    <source>
        <dbReference type="Pfam" id="PF02897"/>
    </source>
</evidence>
<dbReference type="GO" id="GO:0005829">
    <property type="term" value="C:cytosol"/>
    <property type="evidence" value="ECO:0007669"/>
    <property type="project" value="TreeGrafter"/>
</dbReference>
<dbReference type="InterPro" id="IPR002470">
    <property type="entry name" value="Peptidase_S9A"/>
</dbReference>
<comment type="caution">
    <text evidence="9">The sequence shown here is derived from an EMBL/GenBank/DDBJ whole genome shotgun (WGS) entry which is preliminary data.</text>
</comment>
<dbReference type="AlphaFoldDB" id="A0A165LTN6"/>
<dbReference type="GO" id="GO:0070012">
    <property type="term" value="F:oligopeptidase activity"/>
    <property type="evidence" value="ECO:0007669"/>
    <property type="project" value="TreeGrafter"/>
</dbReference>
<evidence type="ECO:0000256" key="1">
    <source>
        <dbReference type="ARBA" id="ARBA00001070"/>
    </source>
</evidence>
<dbReference type="PRINTS" id="PR00862">
    <property type="entry name" value="PROLIGOPTASE"/>
</dbReference>
<evidence type="ECO:0000256" key="6">
    <source>
        <dbReference type="SAM" id="SignalP"/>
    </source>
</evidence>
<comment type="catalytic activity">
    <reaction evidence="1">
        <text>Hydrolysis of Pro-|-Xaa &gt;&gt; Ala-|-Xaa in oligopeptides.</text>
        <dbReference type="EC" id="3.4.21.26"/>
    </reaction>
</comment>
<sequence>MTRSPAALLLVPLFASLLSGGTLSAKEPGPALPTLGPPHRPHTETLSGVEVSDPFRPLEDFSVPAVTAWVQEQSEYARAVLESIPGRSKLLRKMEEFDLRRKSKAYSLSITDNDRYFYLKETPGDETGKLYMRKGFKGKETLLFDPGTLDREEGARHVISRTSPSDDGLRVAISVSADGSEDDRILIMDVDRKQLYPEIIDRCRFASPSWTEDGTAFIYNRLRPLTRPGQNPQYDSQVFLHRAGTDPKEDIEIFSAEKYPELQIAGSEIPGVTYDRESGRLFAFVSSVERRLRVYTAPSTGLLAPKIDWKPLIRPEDDIHDFAATAAELYVFTPKNAPRFRILKTPLERPDFSTAETVVGEDPEALLTSFSLTRDALYFTRSRHGVEAKLYRLEQATGRISPLTIPFRAGSAYISSKGPRFRDIWVTIAGWSSDYRRYRYLPETGTYRKETISSGAEYPEYRNLVVEEVMAPSHDGTMVPLSLVYQKGLKRNGENPVLLYGYGAYGKSISPFFSPSMLLWTTRGGIFAVAHVRGGGELGDRWHVEGMKEKKPNTWKDAIASAEYLVKNGYTKPGKIVLNGASAGGIMVGMAMVERPELFGAVIPQVGAMNPLRGEKTPNGPVNVPEFGTVEKEDERRALIAMDPYLNIQDGTAYPAALVTTGLNDPRVSAWQPAKFAARLQQATTSAKPVLFFADRKAGHGMGNTKSKTFESLADVLSFGLWQTGAGDFQPKP</sequence>
<gene>
    <name evidence="9" type="ORF">A3K90_03975</name>
</gene>
<feature type="domain" description="Peptidase S9 prolyl oligopeptidase catalytic" evidence="7">
    <location>
        <begin position="513"/>
        <end position="723"/>
    </location>
</feature>
<dbReference type="InterPro" id="IPR001375">
    <property type="entry name" value="Peptidase_S9_cat"/>
</dbReference>
<dbReference type="GO" id="GO:0004252">
    <property type="term" value="F:serine-type endopeptidase activity"/>
    <property type="evidence" value="ECO:0007669"/>
    <property type="project" value="UniProtKB-EC"/>
</dbReference>
<name>A0A165LTN6_PELLU</name>
<keyword evidence="4" id="KW-0378">Hydrolase</keyword>
<evidence type="ECO:0000256" key="4">
    <source>
        <dbReference type="ARBA" id="ARBA00022801"/>
    </source>
</evidence>
<proteinExistence type="predicted"/>
<dbReference type="Gene3D" id="2.130.10.120">
    <property type="entry name" value="Prolyl oligopeptidase, N-terminal domain"/>
    <property type="match status" value="1"/>
</dbReference>
<evidence type="ECO:0000313" key="9">
    <source>
        <dbReference type="EMBL" id="KZK74416.1"/>
    </source>
</evidence>
<keyword evidence="3" id="KW-0645">Protease</keyword>
<feature type="signal peptide" evidence="6">
    <location>
        <begin position="1"/>
        <end position="25"/>
    </location>
</feature>
<dbReference type="Pfam" id="PF02897">
    <property type="entry name" value="Peptidase_S9_N"/>
    <property type="match status" value="1"/>
</dbReference>
<feature type="domain" description="Peptidase S9A N-terminal" evidence="8">
    <location>
        <begin position="42"/>
        <end position="399"/>
    </location>
</feature>
<feature type="chain" id="PRO_5007862075" description="prolyl oligopeptidase" evidence="6">
    <location>
        <begin position="26"/>
        <end position="733"/>
    </location>
</feature>
<organism evidence="9 10">
    <name type="scientific">Pelodictyon luteolum</name>
    <dbReference type="NCBI Taxonomy" id="1100"/>
    <lineage>
        <taxon>Bacteria</taxon>
        <taxon>Pseudomonadati</taxon>
        <taxon>Chlorobiota</taxon>
        <taxon>Chlorobiia</taxon>
        <taxon>Chlorobiales</taxon>
        <taxon>Chlorobiaceae</taxon>
        <taxon>Chlorobium/Pelodictyon group</taxon>
        <taxon>Pelodictyon</taxon>
    </lineage>
</organism>
<dbReference type="SUPFAM" id="SSF50993">
    <property type="entry name" value="Peptidase/esterase 'gauge' domain"/>
    <property type="match status" value="1"/>
</dbReference>
<dbReference type="Gene3D" id="3.40.50.1820">
    <property type="entry name" value="alpha/beta hydrolase"/>
    <property type="match status" value="1"/>
</dbReference>
<dbReference type="EC" id="3.4.21.26" evidence="2"/>
<evidence type="ECO:0000256" key="2">
    <source>
        <dbReference type="ARBA" id="ARBA00011897"/>
    </source>
</evidence>
<reference evidence="9 10" key="1">
    <citation type="submission" date="2016-03" db="EMBL/GenBank/DDBJ databases">
        <title>Speciation and ecological success in dimly lit waters: horizontal gene transfer in a green sulfur bacteria bloom unveiled by metagenomic assembly.</title>
        <authorList>
            <person name="Llorens-Mares T."/>
            <person name="Liu Z."/>
            <person name="Allen L.Z."/>
            <person name="Rusch D.B."/>
            <person name="Craig M.T."/>
            <person name="Dupont C.L."/>
            <person name="Bryant D.A."/>
            <person name="Casamayor E.O."/>
        </authorList>
    </citation>
    <scope>NUCLEOTIDE SEQUENCE [LARGE SCALE GENOMIC DNA]</scope>
    <source>
        <strain evidence="9">CIII</strain>
    </source>
</reference>
<accession>A0A165LTN6</accession>
<dbReference type="PANTHER" id="PTHR42881">
    <property type="entry name" value="PROLYL ENDOPEPTIDASE"/>
    <property type="match status" value="1"/>
</dbReference>
<dbReference type="InterPro" id="IPR023302">
    <property type="entry name" value="Pept_S9A_N"/>
</dbReference>
<dbReference type="Proteomes" id="UP000076481">
    <property type="component" value="Unassembled WGS sequence"/>
</dbReference>
<evidence type="ECO:0000256" key="3">
    <source>
        <dbReference type="ARBA" id="ARBA00022670"/>
    </source>
</evidence>
<dbReference type="EMBL" id="LVWG01000027">
    <property type="protein sequence ID" value="KZK74416.1"/>
    <property type="molecule type" value="Genomic_DNA"/>
</dbReference>
<evidence type="ECO:0000259" key="7">
    <source>
        <dbReference type="Pfam" id="PF00326"/>
    </source>
</evidence>
<evidence type="ECO:0000313" key="10">
    <source>
        <dbReference type="Proteomes" id="UP000076481"/>
    </source>
</evidence>
<dbReference type="InterPro" id="IPR029058">
    <property type="entry name" value="AB_hydrolase_fold"/>
</dbReference>
<dbReference type="RefSeq" id="WP_303681469.1">
    <property type="nucleotide sequence ID" value="NZ_LVWG01000027.1"/>
</dbReference>
<dbReference type="SUPFAM" id="SSF53474">
    <property type="entry name" value="alpha/beta-Hydrolases"/>
    <property type="match status" value="1"/>
</dbReference>
<dbReference type="InterPro" id="IPR051167">
    <property type="entry name" value="Prolyl_oligopep/macrocyclase"/>
</dbReference>
<protein>
    <recommendedName>
        <fullName evidence="2">prolyl oligopeptidase</fullName>
        <ecNumber evidence="2">3.4.21.26</ecNumber>
    </recommendedName>
</protein>